<keyword evidence="1" id="KW-0812">Transmembrane</keyword>
<dbReference type="EMBL" id="MASI01000003">
    <property type="protein sequence ID" value="ODA67651.1"/>
    <property type="molecule type" value="Genomic_DNA"/>
</dbReference>
<keyword evidence="1" id="KW-1133">Transmembrane helix</keyword>
<dbReference type="AlphaFoldDB" id="A0A1E2RZL3"/>
<organism evidence="2 3">
    <name type="scientific">Methyloligella halotolerans</name>
    <dbReference type="NCBI Taxonomy" id="1177755"/>
    <lineage>
        <taxon>Bacteria</taxon>
        <taxon>Pseudomonadati</taxon>
        <taxon>Pseudomonadota</taxon>
        <taxon>Alphaproteobacteria</taxon>
        <taxon>Hyphomicrobiales</taxon>
        <taxon>Hyphomicrobiaceae</taxon>
        <taxon>Methyloligella</taxon>
    </lineage>
</organism>
<comment type="caution">
    <text evidence="2">The sequence shown here is derived from an EMBL/GenBank/DDBJ whole genome shotgun (WGS) entry which is preliminary data.</text>
</comment>
<proteinExistence type="predicted"/>
<name>A0A1E2RZL3_9HYPH</name>
<accession>A0A1E2RZL3</accession>
<sequence length="54" mass="5958">MNDLQALALAIVFWGGLFATGHLFCLHIDDGWPWWPALLAIVVWLAATYGMASL</sequence>
<keyword evidence="1" id="KW-0472">Membrane</keyword>
<evidence type="ECO:0000256" key="1">
    <source>
        <dbReference type="SAM" id="Phobius"/>
    </source>
</evidence>
<evidence type="ECO:0000313" key="3">
    <source>
        <dbReference type="Proteomes" id="UP000095087"/>
    </source>
</evidence>
<feature type="transmembrane region" description="Helical" evidence="1">
    <location>
        <begin position="35"/>
        <end position="52"/>
    </location>
</feature>
<reference evidence="2 3" key="1">
    <citation type="submission" date="2016-07" db="EMBL/GenBank/DDBJ databases">
        <title>Draft genome sequence of Methyloligella halotolerans C2T (VKM B-2706T=CCUG 61687T=DSM 25045T), a halotolerant polyhydroxybutyrate accumulating methylotroph.</title>
        <authorList>
            <person name="Vasilenko O.V."/>
            <person name="Doronina N.V."/>
            <person name="Poroshina M.N."/>
            <person name="Tarlachkov S.V."/>
            <person name="Trotsenko Y.A."/>
        </authorList>
    </citation>
    <scope>NUCLEOTIDE SEQUENCE [LARGE SCALE GENOMIC DNA]</scope>
    <source>
        <strain evidence="2 3">VKM B-2706</strain>
    </source>
</reference>
<dbReference type="STRING" id="1177755.A7A08_01686"/>
<dbReference type="RefSeq" id="WP_169822960.1">
    <property type="nucleotide sequence ID" value="NZ_MASI01000003.1"/>
</dbReference>
<dbReference type="Proteomes" id="UP000095087">
    <property type="component" value="Unassembled WGS sequence"/>
</dbReference>
<gene>
    <name evidence="2" type="ORF">A7A08_01686</name>
</gene>
<evidence type="ECO:0000313" key="2">
    <source>
        <dbReference type="EMBL" id="ODA67651.1"/>
    </source>
</evidence>
<keyword evidence="3" id="KW-1185">Reference proteome</keyword>
<protein>
    <submittedName>
        <fullName evidence="2">Uncharacterized protein</fullName>
    </submittedName>
</protein>